<dbReference type="EMBL" id="CAUYUJ010016922">
    <property type="protein sequence ID" value="CAK0870080.1"/>
    <property type="molecule type" value="Genomic_DNA"/>
</dbReference>
<evidence type="ECO:0000313" key="1">
    <source>
        <dbReference type="EMBL" id="CAK0870080.1"/>
    </source>
</evidence>
<feature type="non-terminal residue" evidence="1">
    <location>
        <position position="1"/>
    </location>
</feature>
<accession>A0ABN9VBQ1</accession>
<keyword evidence="2" id="KW-1185">Reference proteome</keyword>
<organism evidence="1 2">
    <name type="scientific">Prorocentrum cordatum</name>
    <dbReference type="NCBI Taxonomy" id="2364126"/>
    <lineage>
        <taxon>Eukaryota</taxon>
        <taxon>Sar</taxon>
        <taxon>Alveolata</taxon>
        <taxon>Dinophyceae</taxon>
        <taxon>Prorocentrales</taxon>
        <taxon>Prorocentraceae</taxon>
        <taxon>Prorocentrum</taxon>
    </lineage>
</organism>
<sequence>VAPLGAVAAPHMLESIRDVCCDCRRHDQLHEAYAAVANHFFVEKDLFSNNTVEAKMLGVSPRTLRGLRSAAAAMAIEYERDVWSRLEHTIANHDAYTMSVYFEFVTYDGVDMHLTSTDVPAETVKLEAGRLAHALGAGTLSLPGDGRGGGSWARI</sequence>
<name>A0ABN9VBQ1_9DINO</name>
<comment type="caution">
    <text evidence="1">The sequence shown here is derived from an EMBL/GenBank/DDBJ whole genome shotgun (WGS) entry which is preliminary data.</text>
</comment>
<proteinExistence type="predicted"/>
<protein>
    <submittedName>
        <fullName evidence="1">Uncharacterized protein</fullName>
    </submittedName>
</protein>
<evidence type="ECO:0000313" key="2">
    <source>
        <dbReference type="Proteomes" id="UP001189429"/>
    </source>
</evidence>
<gene>
    <name evidence="1" type="ORF">PCOR1329_LOCUS56276</name>
</gene>
<dbReference type="Proteomes" id="UP001189429">
    <property type="component" value="Unassembled WGS sequence"/>
</dbReference>
<reference evidence="1" key="1">
    <citation type="submission" date="2023-10" db="EMBL/GenBank/DDBJ databases">
        <authorList>
            <person name="Chen Y."/>
            <person name="Shah S."/>
            <person name="Dougan E. K."/>
            <person name="Thang M."/>
            <person name="Chan C."/>
        </authorList>
    </citation>
    <scope>NUCLEOTIDE SEQUENCE [LARGE SCALE GENOMIC DNA]</scope>
</reference>